<evidence type="ECO:0000256" key="1">
    <source>
        <dbReference type="SAM" id="MobiDB-lite"/>
    </source>
</evidence>
<dbReference type="EMBL" id="LPHD01000049">
    <property type="protein sequence ID" value="KWA83760.1"/>
    <property type="molecule type" value="Genomic_DNA"/>
</dbReference>
<reference evidence="3 4" key="1">
    <citation type="submission" date="2015-11" db="EMBL/GenBank/DDBJ databases">
        <title>Expanding the genomic diversity of Burkholderia species for the development of highly accurate diagnostics.</title>
        <authorList>
            <person name="Sahl J."/>
            <person name="Keim P."/>
            <person name="Wagner D."/>
        </authorList>
    </citation>
    <scope>NUCLEOTIDE SEQUENCE [LARGE SCALE GENOMIC DNA]</scope>
    <source>
        <strain evidence="3 4">MSMB2087WGS</strain>
    </source>
</reference>
<dbReference type="AlphaFoldDB" id="A0A125DMA6"/>
<gene>
    <name evidence="3" type="ORF">WL29_20565</name>
</gene>
<organism evidence="3 4">
    <name type="scientific">Burkholderia ubonensis</name>
    <dbReference type="NCBI Taxonomy" id="101571"/>
    <lineage>
        <taxon>Bacteria</taxon>
        <taxon>Pseudomonadati</taxon>
        <taxon>Pseudomonadota</taxon>
        <taxon>Betaproteobacteria</taxon>
        <taxon>Burkholderiales</taxon>
        <taxon>Burkholderiaceae</taxon>
        <taxon>Burkholderia</taxon>
        <taxon>Burkholderia cepacia complex</taxon>
    </lineage>
</organism>
<accession>A0A125DMA6</accession>
<sequence length="92" mass="10641">MKRIRNAAMLAAILAITGTSQAQVSPTPRTRIHQEDALTSHVQPNTHRAVDPDEKGYAHRMDYTQESRLNDRLREEQRHKARARKKQTRSLQ</sequence>
<evidence type="ECO:0000313" key="3">
    <source>
        <dbReference type="EMBL" id="KWA83760.1"/>
    </source>
</evidence>
<evidence type="ECO:0000313" key="4">
    <source>
        <dbReference type="Proteomes" id="UP000060630"/>
    </source>
</evidence>
<comment type="caution">
    <text evidence="3">The sequence shown here is derived from an EMBL/GenBank/DDBJ whole genome shotgun (WGS) entry which is preliminary data.</text>
</comment>
<feature type="compositionally biased region" description="Basic and acidic residues" evidence="1">
    <location>
        <begin position="48"/>
        <end position="78"/>
    </location>
</feature>
<name>A0A125DMA6_9BURK</name>
<protein>
    <recommendedName>
        <fullName evidence="5">Lipoprotein</fullName>
    </recommendedName>
</protein>
<feature type="compositionally biased region" description="Basic residues" evidence="1">
    <location>
        <begin position="79"/>
        <end position="92"/>
    </location>
</feature>
<feature type="signal peptide" evidence="2">
    <location>
        <begin position="1"/>
        <end position="22"/>
    </location>
</feature>
<keyword evidence="2" id="KW-0732">Signal</keyword>
<dbReference type="RefSeq" id="WP_060191920.1">
    <property type="nucleotide sequence ID" value="NZ_LPHD01000049.1"/>
</dbReference>
<dbReference type="Proteomes" id="UP000060630">
    <property type="component" value="Unassembled WGS sequence"/>
</dbReference>
<feature type="chain" id="PRO_5007177324" description="Lipoprotein" evidence="2">
    <location>
        <begin position="23"/>
        <end position="92"/>
    </location>
</feature>
<feature type="region of interest" description="Disordered" evidence="1">
    <location>
        <begin position="35"/>
        <end position="92"/>
    </location>
</feature>
<evidence type="ECO:0008006" key="5">
    <source>
        <dbReference type="Google" id="ProtNLM"/>
    </source>
</evidence>
<proteinExistence type="predicted"/>
<evidence type="ECO:0000256" key="2">
    <source>
        <dbReference type="SAM" id="SignalP"/>
    </source>
</evidence>